<feature type="transmembrane region" description="Helical" evidence="7">
    <location>
        <begin position="129"/>
        <end position="148"/>
    </location>
</feature>
<dbReference type="SUPFAM" id="SSF161098">
    <property type="entry name" value="MetI-like"/>
    <property type="match status" value="1"/>
</dbReference>
<dbReference type="Gene3D" id="1.10.3720.10">
    <property type="entry name" value="MetI-like"/>
    <property type="match status" value="1"/>
</dbReference>
<evidence type="ECO:0000256" key="7">
    <source>
        <dbReference type="RuleBase" id="RU363032"/>
    </source>
</evidence>
<comment type="similarity">
    <text evidence="7">Belongs to the binding-protein-dependent transport system permease family.</text>
</comment>
<evidence type="ECO:0000313" key="10">
    <source>
        <dbReference type="EMBL" id="CAA9575358.1"/>
    </source>
</evidence>
<feature type="transmembrane region" description="Helical" evidence="7">
    <location>
        <begin position="97"/>
        <end position="117"/>
    </location>
</feature>
<evidence type="ECO:0000256" key="4">
    <source>
        <dbReference type="ARBA" id="ARBA00022692"/>
    </source>
</evidence>
<dbReference type="InterPro" id="IPR035906">
    <property type="entry name" value="MetI-like_sf"/>
</dbReference>
<keyword evidence="5 7" id="KW-1133">Transmembrane helix</keyword>
<dbReference type="InterPro" id="IPR051393">
    <property type="entry name" value="ABC_transporter_permease"/>
</dbReference>
<feature type="transmembrane region" description="Helical" evidence="7">
    <location>
        <begin position="30"/>
        <end position="57"/>
    </location>
</feature>
<gene>
    <name evidence="10" type="ORF">AVDCRST_MAG59-4057</name>
</gene>
<feature type="region of interest" description="Disordered" evidence="8">
    <location>
        <begin position="1"/>
        <end position="23"/>
    </location>
</feature>
<keyword evidence="3" id="KW-1003">Cell membrane</keyword>
<keyword evidence="6 7" id="KW-0472">Membrane</keyword>
<evidence type="ECO:0000256" key="5">
    <source>
        <dbReference type="ARBA" id="ARBA00022989"/>
    </source>
</evidence>
<dbReference type="EMBL" id="CADCWF010000296">
    <property type="protein sequence ID" value="CAA9575358.1"/>
    <property type="molecule type" value="Genomic_DNA"/>
</dbReference>
<dbReference type="CDD" id="cd06261">
    <property type="entry name" value="TM_PBP2"/>
    <property type="match status" value="1"/>
</dbReference>
<evidence type="ECO:0000256" key="6">
    <source>
        <dbReference type="ARBA" id="ARBA00023136"/>
    </source>
</evidence>
<accession>A0A6J4VCQ1</accession>
<feature type="transmembrane region" description="Helical" evidence="7">
    <location>
        <begin position="220"/>
        <end position="247"/>
    </location>
</feature>
<dbReference type="GO" id="GO:0005886">
    <property type="term" value="C:plasma membrane"/>
    <property type="evidence" value="ECO:0007669"/>
    <property type="project" value="UniProtKB-SubCell"/>
</dbReference>
<sequence>MAAPTTSVLAPTRPGAARRSRPPGYASQMAFVWTGLIPILAMFVVFAFLPIGVVLWLSLHRYNQLAPTAPFIGLNNFTFAFTKDPFFLGALGTTLKYAVVAVPLNLLFALPIALGLNAVPRLRAVFRSAFFLPTVASAVAVSLIWRYIYEPQTGWLNVALGAVGLLEHSWLSEPATALWAVMATAVWQDLGYNVLILLAGLQGIPDDFYDAAKTDGAGGWARFVGITLPLLGRTLLFVSVLTMISYLQQFTYVQVMTGGGPIHSTETMVLYVYSKAFSDMQLGYASAMSVVLMAIILLVTLAQFRFLRTRWEY</sequence>
<name>A0A6J4VCQ1_9BACT</name>
<dbReference type="PANTHER" id="PTHR30193:SF37">
    <property type="entry name" value="INNER MEMBRANE ABC TRANSPORTER PERMEASE PROTEIN YCJO"/>
    <property type="match status" value="1"/>
</dbReference>
<protein>
    <submittedName>
        <fullName evidence="10">ABC transporter, permease protein 1 (Cluster 1, maltose/g3p/polyamine/iron)</fullName>
    </submittedName>
</protein>
<keyword evidence="4 7" id="KW-0812">Transmembrane</keyword>
<feature type="transmembrane region" description="Helical" evidence="7">
    <location>
        <begin position="177"/>
        <end position="199"/>
    </location>
</feature>
<feature type="domain" description="ABC transmembrane type-1" evidence="9">
    <location>
        <begin position="91"/>
        <end position="303"/>
    </location>
</feature>
<evidence type="ECO:0000256" key="2">
    <source>
        <dbReference type="ARBA" id="ARBA00022448"/>
    </source>
</evidence>
<dbReference type="PROSITE" id="PS50928">
    <property type="entry name" value="ABC_TM1"/>
    <property type="match status" value="1"/>
</dbReference>
<evidence type="ECO:0000256" key="3">
    <source>
        <dbReference type="ARBA" id="ARBA00022475"/>
    </source>
</evidence>
<evidence type="ECO:0000256" key="8">
    <source>
        <dbReference type="SAM" id="MobiDB-lite"/>
    </source>
</evidence>
<evidence type="ECO:0000259" key="9">
    <source>
        <dbReference type="PROSITE" id="PS50928"/>
    </source>
</evidence>
<comment type="subcellular location">
    <subcellularLocation>
        <location evidence="1 7">Cell membrane</location>
        <topology evidence="1 7">Multi-pass membrane protein</topology>
    </subcellularLocation>
</comment>
<dbReference type="Pfam" id="PF00528">
    <property type="entry name" value="BPD_transp_1"/>
    <property type="match status" value="1"/>
</dbReference>
<evidence type="ECO:0000256" key="1">
    <source>
        <dbReference type="ARBA" id="ARBA00004651"/>
    </source>
</evidence>
<dbReference type="GO" id="GO:0055085">
    <property type="term" value="P:transmembrane transport"/>
    <property type="evidence" value="ECO:0007669"/>
    <property type="project" value="InterPro"/>
</dbReference>
<dbReference type="AlphaFoldDB" id="A0A6J4VCQ1"/>
<organism evidence="10">
    <name type="scientific">uncultured Thermomicrobiales bacterium</name>
    <dbReference type="NCBI Taxonomy" id="1645740"/>
    <lineage>
        <taxon>Bacteria</taxon>
        <taxon>Pseudomonadati</taxon>
        <taxon>Thermomicrobiota</taxon>
        <taxon>Thermomicrobia</taxon>
        <taxon>Thermomicrobiales</taxon>
        <taxon>environmental samples</taxon>
    </lineage>
</organism>
<reference evidence="10" key="1">
    <citation type="submission" date="2020-02" db="EMBL/GenBank/DDBJ databases">
        <authorList>
            <person name="Meier V. D."/>
        </authorList>
    </citation>
    <scope>NUCLEOTIDE SEQUENCE</scope>
    <source>
        <strain evidence="10">AVDCRST_MAG59</strain>
    </source>
</reference>
<keyword evidence="2 7" id="KW-0813">Transport</keyword>
<dbReference type="PANTHER" id="PTHR30193">
    <property type="entry name" value="ABC TRANSPORTER PERMEASE PROTEIN"/>
    <property type="match status" value="1"/>
</dbReference>
<dbReference type="InterPro" id="IPR000515">
    <property type="entry name" value="MetI-like"/>
</dbReference>
<feature type="transmembrane region" description="Helical" evidence="7">
    <location>
        <begin position="282"/>
        <end position="304"/>
    </location>
</feature>
<proteinExistence type="inferred from homology"/>